<dbReference type="EMBL" id="JACXSS010000001">
    <property type="protein sequence ID" value="MBD9357168.1"/>
    <property type="molecule type" value="Genomic_DNA"/>
</dbReference>
<dbReference type="PANTHER" id="PTHR43640">
    <property type="entry name" value="OS07G0260300 PROTEIN"/>
    <property type="match status" value="1"/>
</dbReference>
<dbReference type="PANTHER" id="PTHR43640:SF1">
    <property type="entry name" value="THIOREDOXIN-DEPENDENT PEROXIREDOXIN"/>
    <property type="match status" value="1"/>
</dbReference>
<dbReference type="InterPro" id="IPR047262">
    <property type="entry name" value="PRX-like1"/>
</dbReference>
<evidence type="ECO:0000313" key="3">
    <source>
        <dbReference type="Proteomes" id="UP000652176"/>
    </source>
</evidence>
<dbReference type="Pfam" id="PF00578">
    <property type="entry name" value="AhpC-TSA"/>
    <property type="match status" value="1"/>
</dbReference>
<dbReference type="PROSITE" id="PS51352">
    <property type="entry name" value="THIOREDOXIN_2"/>
    <property type="match status" value="1"/>
</dbReference>
<dbReference type="CDD" id="cd02969">
    <property type="entry name" value="PRX_like1"/>
    <property type="match status" value="1"/>
</dbReference>
<keyword evidence="3" id="KW-1185">Reference proteome</keyword>
<sequence>MAATASTMLPLHTIAPDFCLPDTVTGRECALQALKGQQGTLILFICNHCPYVLHIKQQLIAIARQYAPLGISTIAISANDIENYPQDAPDKMKQLMADWGNPFSAYLYDETQDVARAYQAACTPDIYLFDADLACVYRGRLDGATPKNDMPVTGEDLRKALENVLAGLPITEEQLPSIGCNIKWKNAD</sequence>
<dbReference type="Proteomes" id="UP000652176">
    <property type="component" value="Unassembled WGS sequence"/>
</dbReference>
<name>A0ABR9D225_9GAMM</name>
<proteinExistence type="predicted"/>
<dbReference type="InterPro" id="IPR000866">
    <property type="entry name" value="AhpC/TSA"/>
</dbReference>
<protein>
    <submittedName>
        <fullName evidence="2">Thioredoxin family protein</fullName>
    </submittedName>
</protein>
<feature type="domain" description="Thioredoxin" evidence="1">
    <location>
        <begin position="9"/>
        <end position="166"/>
    </location>
</feature>
<dbReference type="InterPro" id="IPR013766">
    <property type="entry name" value="Thioredoxin_domain"/>
</dbReference>
<dbReference type="InterPro" id="IPR036249">
    <property type="entry name" value="Thioredoxin-like_sf"/>
</dbReference>
<dbReference type="SUPFAM" id="SSF52833">
    <property type="entry name" value="Thioredoxin-like"/>
    <property type="match status" value="1"/>
</dbReference>
<reference evidence="2 3" key="1">
    <citation type="submission" date="2020-09" db="EMBL/GenBank/DDBJ databases">
        <title>Methylomonas albis sp. nov. and Methylomonas fluvii sp. nov.: Two cold-adapted methanotrophs from the River Elbe and an amended description of Methylovulum psychrotolerans strain Eb1.</title>
        <authorList>
            <person name="Bussmann I.K."/>
            <person name="Klings K.-W."/>
            <person name="Warnstedt J."/>
            <person name="Hoppert M."/>
            <person name="Saborowski A."/>
            <person name="Horn F."/>
            <person name="Liebner S."/>
        </authorList>
    </citation>
    <scope>NUCLEOTIDE SEQUENCE [LARGE SCALE GENOMIC DNA]</scope>
    <source>
        <strain evidence="2 3">EbA</strain>
    </source>
</reference>
<comment type="caution">
    <text evidence="2">The sequence shown here is derived from an EMBL/GenBank/DDBJ whole genome shotgun (WGS) entry which is preliminary data.</text>
</comment>
<evidence type="ECO:0000313" key="2">
    <source>
        <dbReference type="EMBL" id="MBD9357168.1"/>
    </source>
</evidence>
<accession>A0ABR9D225</accession>
<organism evidence="2 3">
    <name type="scientific">Methylomonas albis</name>
    <dbReference type="NCBI Taxonomy" id="1854563"/>
    <lineage>
        <taxon>Bacteria</taxon>
        <taxon>Pseudomonadati</taxon>
        <taxon>Pseudomonadota</taxon>
        <taxon>Gammaproteobacteria</taxon>
        <taxon>Methylococcales</taxon>
        <taxon>Methylococcaceae</taxon>
        <taxon>Methylomonas</taxon>
    </lineage>
</organism>
<dbReference type="RefSeq" id="WP_192375462.1">
    <property type="nucleotide sequence ID" value="NZ_CAJHIV010000001.1"/>
</dbReference>
<evidence type="ECO:0000259" key="1">
    <source>
        <dbReference type="PROSITE" id="PS51352"/>
    </source>
</evidence>
<dbReference type="Gene3D" id="3.40.30.10">
    <property type="entry name" value="Glutaredoxin"/>
    <property type="match status" value="1"/>
</dbReference>
<gene>
    <name evidence="2" type="ORF">IE877_14995</name>
</gene>